<dbReference type="EMBL" id="JH712612">
    <property type="protein sequence ID" value="EFO18726.1"/>
    <property type="molecule type" value="Genomic_DNA"/>
</dbReference>
<dbReference type="AlphaFoldDB" id="A0A1S0TRT0"/>
<dbReference type="CTD" id="9947210"/>
<dbReference type="OMA" id="CHIINRN"/>
<accession>A0A1S0TRT0</accession>
<organism evidence="1">
    <name type="scientific">Loa loa</name>
    <name type="common">Eye worm</name>
    <name type="synonym">Filaria loa</name>
    <dbReference type="NCBI Taxonomy" id="7209"/>
    <lineage>
        <taxon>Eukaryota</taxon>
        <taxon>Metazoa</taxon>
        <taxon>Ecdysozoa</taxon>
        <taxon>Nematoda</taxon>
        <taxon>Chromadorea</taxon>
        <taxon>Rhabditida</taxon>
        <taxon>Spirurina</taxon>
        <taxon>Spiruromorpha</taxon>
        <taxon>Filarioidea</taxon>
        <taxon>Onchocercidae</taxon>
        <taxon>Loa</taxon>
    </lineage>
</organism>
<name>A0A1S0TRT0_LOALO</name>
<sequence>MDQIEDDDWWQINKSDFVKDDCLFSSFPSLDLHYANCYNNWNRNGDAYHEVHCLPQSSTNEAITTTITNQYGNIINDNEMISLNSINMPLEAMEEEQNLASNHFDGKIDLNNSYPNGML</sequence>
<dbReference type="RefSeq" id="XP_003145343.1">
    <property type="nucleotide sequence ID" value="XM_003145295.1"/>
</dbReference>
<proteinExistence type="predicted"/>
<reference evidence="1" key="1">
    <citation type="submission" date="2012-04" db="EMBL/GenBank/DDBJ databases">
        <title>The Genome Sequence of Loa loa.</title>
        <authorList>
            <consortium name="The Broad Institute Genome Sequencing Platform"/>
            <consortium name="Broad Institute Genome Sequencing Center for Infectious Disease"/>
            <person name="Nutman T.B."/>
            <person name="Fink D.L."/>
            <person name="Russ C."/>
            <person name="Young S."/>
            <person name="Zeng Q."/>
            <person name="Gargeya S."/>
            <person name="Alvarado L."/>
            <person name="Berlin A."/>
            <person name="Chapman S.B."/>
            <person name="Chen Z."/>
            <person name="Freedman E."/>
            <person name="Gellesch M."/>
            <person name="Goldberg J."/>
            <person name="Griggs A."/>
            <person name="Gujja S."/>
            <person name="Heilman E.R."/>
            <person name="Heiman D."/>
            <person name="Howarth C."/>
            <person name="Mehta T."/>
            <person name="Neiman D."/>
            <person name="Pearson M."/>
            <person name="Roberts A."/>
            <person name="Saif S."/>
            <person name="Shea T."/>
            <person name="Shenoy N."/>
            <person name="Sisk P."/>
            <person name="Stolte C."/>
            <person name="Sykes S."/>
            <person name="White J."/>
            <person name="Yandava C."/>
            <person name="Haas B."/>
            <person name="Henn M.R."/>
            <person name="Nusbaum C."/>
            <person name="Birren B."/>
        </authorList>
    </citation>
    <scope>NUCLEOTIDE SEQUENCE [LARGE SCALE GENOMIC DNA]</scope>
</reference>
<dbReference type="KEGG" id="loa:LOAG_09768"/>
<evidence type="ECO:0000313" key="1">
    <source>
        <dbReference type="EMBL" id="EFO18726.1"/>
    </source>
</evidence>
<protein>
    <submittedName>
        <fullName evidence="1">Uncharacterized protein</fullName>
    </submittedName>
</protein>
<gene>
    <name evidence="1" type="ORF">LOAG_09768</name>
</gene>
<dbReference type="InParanoid" id="A0A1S0TRT0"/>
<dbReference type="OrthoDB" id="10437909at2759"/>
<dbReference type="GeneID" id="9947210"/>